<feature type="coiled-coil region" evidence="1">
    <location>
        <begin position="103"/>
        <end position="130"/>
    </location>
</feature>
<reference evidence="2 3" key="1">
    <citation type="journal article" date="2021" name="Elife">
        <title>Chloroplast acquisition without the gene transfer in kleptoplastic sea slugs, Plakobranchus ocellatus.</title>
        <authorList>
            <person name="Maeda T."/>
            <person name="Takahashi S."/>
            <person name="Yoshida T."/>
            <person name="Shimamura S."/>
            <person name="Takaki Y."/>
            <person name="Nagai Y."/>
            <person name="Toyoda A."/>
            <person name="Suzuki Y."/>
            <person name="Arimoto A."/>
            <person name="Ishii H."/>
            <person name="Satoh N."/>
            <person name="Nishiyama T."/>
            <person name="Hasebe M."/>
            <person name="Maruyama T."/>
            <person name="Minagawa J."/>
            <person name="Obokata J."/>
            <person name="Shigenobu S."/>
        </authorList>
    </citation>
    <scope>NUCLEOTIDE SEQUENCE [LARGE SCALE GENOMIC DNA]</scope>
</reference>
<organism evidence="2 3">
    <name type="scientific">Elysia marginata</name>
    <dbReference type="NCBI Taxonomy" id="1093978"/>
    <lineage>
        <taxon>Eukaryota</taxon>
        <taxon>Metazoa</taxon>
        <taxon>Spiralia</taxon>
        <taxon>Lophotrochozoa</taxon>
        <taxon>Mollusca</taxon>
        <taxon>Gastropoda</taxon>
        <taxon>Heterobranchia</taxon>
        <taxon>Euthyneura</taxon>
        <taxon>Panpulmonata</taxon>
        <taxon>Sacoglossa</taxon>
        <taxon>Placobranchoidea</taxon>
        <taxon>Plakobranchidae</taxon>
        <taxon>Elysia</taxon>
    </lineage>
</organism>
<comment type="caution">
    <text evidence="2">The sequence shown here is derived from an EMBL/GenBank/DDBJ whole genome shotgun (WGS) entry which is preliminary data.</text>
</comment>
<name>A0AAV4K0N7_9GAST</name>
<keyword evidence="3" id="KW-1185">Reference proteome</keyword>
<proteinExistence type="predicted"/>
<evidence type="ECO:0000313" key="2">
    <source>
        <dbReference type="EMBL" id="GFS27823.1"/>
    </source>
</evidence>
<evidence type="ECO:0000256" key="1">
    <source>
        <dbReference type="SAM" id="Coils"/>
    </source>
</evidence>
<dbReference type="EMBL" id="BMAT01010567">
    <property type="protein sequence ID" value="GFS27823.1"/>
    <property type="molecule type" value="Genomic_DNA"/>
</dbReference>
<dbReference type="Gene3D" id="1.20.1270.60">
    <property type="entry name" value="Arfaptin homology (AH) domain/BAR domain"/>
    <property type="match status" value="1"/>
</dbReference>
<accession>A0AAV4K0N7</accession>
<dbReference type="AlphaFoldDB" id="A0AAV4K0N7"/>
<gene>
    <name evidence="2" type="ORF">ElyMa_005307800</name>
</gene>
<dbReference type="InterPro" id="IPR027267">
    <property type="entry name" value="AH/BAR_dom_sf"/>
</dbReference>
<sequence>MPFLICHSSVLEATLKKLRDELDVMASAHTKASEFFSTQGDLVEKFKKDQSVNKKGVEETLSKAQSAKCSQLSKTKQLEKTYVRRCQEKDSAEASLREIYTSSTAQAKEIEKARIKATKAEEEANKAGELDKSHTCYTMLSAYYTHTILLRRV</sequence>
<evidence type="ECO:0000313" key="3">
    <source>
        <dbReference type="Proteomes" id="UP000762676"/>
    </source>
</evidence>
<dbReference type="SUPFAM" id="SSF103657">
    <property type="entry name" value="BAR/IMD domain-like"/>
    <property type="match status" value="1"/>
</dbReference>
<keyword evidence="1" id="KW-0175">Coiled coil</keyword>
<protein>
    <submittedName>
        <fullName evidence="2">Proline-serine-threonine phosphatase-interacting protein 1</fullName>
    </submittedName>
</protein>
<dbReference type="Proteomes" id="UP000762676">
    <property type="component" value="Unassembled WGS sequence"/>
</dbReference>